<name>A0A0E1VRM8_BURPE</name>
<protein>
    <submittedName>
        <fullName evidence="1">Uncharacterized protein</fullName>
    </submittedName>
</protein>
<gene>
    <name evidence="1" type="ORF">BURPS1710A_A3024</name>
</gene>
<organism evidence="1 2">
    <name type="scientific">Burkholderia pseudomallei 1710a</name>
    <dbReference type="NCBI Taxonomy" id="320371"/>
    <lineage>
        <taxon>Bacteria</taxon>
        <taxon>Pseudomonadati</taxon>
        <taxon>Pseudomonadota</taxon>
        <taxon>Betaproteobacteria</taxon>
        <taxon>Burkholderiales</taxon>
        <taxon>Burkholderiaceae</taxon>
        <taxon>Burkholderia</taxon>
        <taxon>pseudomallei group</taxon>
    </lineage>
</organism>
<evidence type="ECO:0000313" key="2">
    <source>
        <dbReference type="Proteomes" id="UP000001812"/>
    </source>
</evidence>
<accession>A0A0E1VRM8</accession>
<dbReference type="EMBL" id="CM000833">
    <property type="protein sequence ID" value="EET02714.1"/>
    <property type="molecule type" value="Genomic_DNA"/>
</dbReference>
<evidence type="ECO:0000313" key="1">
    <source>
        <dbReference type="EMBL" id="EET02714.1"/>
    </source>
</evidence>
<dbReference type="AlphaFoldDB" id="A0A0E1VRM8"/>
<proteinExistence type="predicted"/>
<sequence>MRRAMLHRTTPDGRGKAMQTFHDKRRNLPVTYATSAPTLLYARFHATLQC</sequence>
<dbReference type="Proteomes" id="UP000001812">
    <property type="component" value="Chromosome II"/>
</dbReference>
<dbReference type="HOGENOM" id="CLU_3115488_0_0_4"/>
<reference evidence="2" key="1">
    <citation type="submission" date="2007-08" db="EMBL/GenBank/DDBJ databases">
        <title>Annotation of Burkholderia pseudomallei 1710a.</title>
        <authorList>
            <person name="Harkins D.M."/>
            <person name="DeShazer D."/>
            <person name="Woods D.E."/>
            <person name="Brinkac L.M."/>
            <person name="Brown K.A."/>
            <person name="Hung G.C."/>
            <person name="Tuanyok A."/>
            <person name="Zhang B."/>
            <person name="Nierman W.C."/>
        </authorList>
    </citation>
    <scope>NUCLEOTIDE SEQUENCE [LARGE SCALE GENOMIC DNA]</scope>
    <source>
        <strain evidence="2">1710a</strain>
    </source>
</reference>
<reference evidence="1 2" key="2">
    <citation type="submission" date="2009-05" db="EMBL/GenBank/DDBJ databases">
        <authorList>
            <person name="Harkins D.M."/>
            <person name="DeShazer D."/>
            <person name="Woods D.E."/>
            <person name="Brinkac L.M."/>
            <person name="Brown K.A."/>
            <person name="Hung G.C."/>
            <person name="Tuanyok A."/>
            <person name="Zhang B."/>
            <person name="Nierman W.C."/>
        </authorList>
    </citation>
    <scope>NUCLEOTIDE SEQUENCE [LARGE SCALE GENOMIC DNA]</scope>
    <source>
        <strain evidence="1 2">1710a</strain>
    </source>
</reference>